<feature type="domain" description="Cytochrome c-type biogenesis protein H TPR" evidence="3">
    <location>
        <begin position="162"/>
        <end position="273"/>
    </location>
</feature>
<reference evidence="4 5" key="1">
    <citation type="submission" date="2019-02" db="EMBL/GenBank/DDBJ databases">
        <title>Prokaryotic population dynamics and viral predation in marine succession experiment using metagenomics: the confinement effect.</title>
        <authorList>
            <person name="Haro-Moreno J.M."/>
            <person name="Rodriguez-Valera F."/>
            <person name="Lopez-Perez M."/>
        </authorList>
    </citation>
    <scope>NUCLEOTIDE SEQUENCE [LARGE SCALE GENOMIC DNA]</scope>
    <source>
        <strain evidence="4">MED-G157</strain>
    </source>
</reference>
<dbReference type="EMBL" id="SHAG01000036">
    <property type="protein sequence ID" value="RZO75394.1"/>
    <property type="molecule type" value="Genomic_DNA"/>
</dbReference>
<dbReference type="Proteomes" id="UP000316199">
    <property type="component" value="Unassembled WGS sequence"/>
</dbReference>
<gene>
    <name evidence="4" type="ORF">EVA68_07050</name>
</gene>
<evidence type="ECO:0000256" key="1">
    <source>
        <dbReference type="ARBA" id="ARBA00022679"/>
    </source>
</evidence>
<dbReference type="PROSITE" id="PS50005">
    <property type="entry name" value="TPR"/>
    <property type="match status" value="1"/>
</dbReference>
<dbReference type="SMART" id="SM00028">
    <property type="entry name" value="TPR"/>
    <property type="match status" value="6"/>
</dbReference>
<evidence type="ECO:0000256" key="2">
    <source>
        <dbReference type="PROSITE-ProRule" id="PRU00339"/>
    </source>
</evidence>
<evidence type="ECO:0000313" key="5">
    <source>
        <dbReference type="Proteomes" id="UP000316199"/>
    </source>
</evidence>
<dbReference type="Gene3D" id="3.40.50.300">
    <property type="entry name" value="P-loop containing nucleotide triphosphate hydrolases"/>
    <property type="match status" value="1"/>
</dbReference>
<evidence type="ECO:0000313" key="4">
    <source>
        <dbReference type="EMBL" id="RZO75394.1"/>
    </source>
</evidence>
<dbReference type="Pfam" id="PF13469">
    <property type="entry name" value="Sulfotransfer_3"/>
    <property type="match status" value="1"/>
</dbReference>
<proteinExistence type="predicted"/>
<keyword evidence="2" id="KW-0802">TPR repeat</keyword>
<dbReference type="InterPro" id="IPR056413">
    <property type="entry name" value="TPR_CcmH_CycH"/>
</dbReference>
<dbReference type="InterPro" id="IPR026634">
    <property type="entry name" value="TPST-like"/>
</dbReference>
<dbReference type="Pfam" id="PF13432">
    <property type="entry name" value="TPR_16"/>
    <property type="match status" value="1"/>
</dbReference>
<dbReference type="InterPro" id="IPR027417">
    <property type="entry name" value="P-loop_NTPase"/>
</dbReference>
<dbReference type="InterPro" id="IPR011990">
    <property type="entry name" value="TPR-like_helical_dom_sf"/>
</dbReference>
<dbReference type="InterPro" id="IPR019734">
    <property type="entry name" value="TPR_rpt"/>
</dbReference>
<dbReference type="GO" id="GO:0008476">
    <property type="term" value="F:protein-tyrosine sulfotransferase activity"/>
    <property type="evidence" value="ECO:0007669"/>
    <property type="project" value="InterPro"/>
</dbReference>
<dbReference type="SUPFAM" id="SSF52540">
    <property type="entry name" value="P-loop containing nucleoside triphosphate hydrolases"/>
    <property type="match status" value="1"/>
</dbReference>
<dbReference type="SUPFAM" id="SSF48452">
    <property type="entry name" value="TPR-like"/>
    <property type="match status" value="1"/>
</dbReference>
<name>A0A520RZ06_9GAMM</name>
<keyword evidence="1 4" id="KW-0808">Transferase</keyword>
<dbReference type="AlphaFoldDB" id="A0A520RZ06"/>
<sequence length="662" mass="75719">MSKINLSLDNIKTKIVAKNFDEALEDLDRLLDSHPDDVDSIYMSAVCRRYKGEFEEALRLLAKAKLLSPENGRIYQEEGHVFRDSGFHDNALIAYGRACRFNPALVSSWQSQAKIYNDKGMPHARDQAQTQIKRLTKLAPQLVAVTDLIAQGKLIKAEHLCRHYMQKVPRDVEGMRLLANIGLRLGVLDDAEFLLESAVMIEPENVQIHIDYIQALRKRQKFSQALDQAKLLLERSETNPQFQSLFAIECMQNGDYPTALEMFEKVLNSLPNDPITLTSRGHVLKTTGNYSSAVSSYHQAVENNTEHGEAWYSLSNLKVYSFNEQEIEIMKSQIEKVTLSHMDRVYLLFALGKAFEDRKEFDRSFSYYEEGNSLKKAQSRYNAENISAEFSAQKKLCTPYFFSSRSDGGHPATDPIFIVGLPRAGSTLLEQILSSHPQVDGTFELPNILSLSQQLRRRGRESKTLDYWQILDQLSNTELATFGKNYIADTLLHRKGAKFFIDKMPNNFRHIGLIQLILPNAKIIDARRHPMACCFSGYKQLFAEGQEFSYSLVDIGTYYRDYLDLMGHWHRVLPGKILKVQYEEVVSDLDGQVRRLLEHCGLPFDERCLNFHATNRSVRTPSSEQVRQPIYDTGLESWRPFDNFLGPLKNALGSAMNRYPLN</sequence>
<accession>A0A520RZ06</accession>
<comment type="caution">
    <text evidence="4">The sequence shown here is derived from an EMBL/GenBank/DDBJ whole genome shotgun (WGS) entry which is preliminary data.</text>
</comment>
<dbReference type="PANTHER" id="PTHR12788">
    <property type="entry name" value="PROTEIN-TYROSINE SULFOTRANSFERASE 2"/>
    <property type="match status" value="1"/>
</dbReference>
<dbReference type="PANTHER" id="PTHR12788:SF10">
    <property type="entry name" value="PROTEIN-TYROSINE SULFOTRANSFERASE"/>
    <property type="match status" value="1"/>
</dbReference>
<dbReference type="Pfam" id="PF23914">
    <property type="entry name" value="TPR_CcmH_CycH"/>
    <property type="match status" value="1"/>
</dbReference>
<evidence type="ECO:0000259" key="3">
    <source>
        <dbReference type="Pfam" id="PF23914"/>
    </source>
</evidence>
<organism evidence="4 5">
    <name type="scientific">OM182 bacterium</name>
    <dbReference type="NCBI Taxonomy" id="2510334"/>
    <lineage>
        <taxon>Bacteria</taxon>
        <taxon>Pseudomonadati</taxon>
        <taxon>Pseudomonadota</taxon>
        <taxon>Gammaproteobacteria</taxon>
        <taxon>OMG group</taxon>
        <taxon>OM182 clade</taxon>
    </lineage>
</organism>
<dbReference type="Gene3D" id="1.25.40.10">
    <property type="entry name" value="Tetratricopeptide repeat domain"/>
    <property type="match status" value="2"/>
</dbReference>
<protein>
    <submittedName>
        <fullName evidence="4">Sulfotransferase family protein</fullName>
    </submittedName>
</protein>
<feature type="repeat" description="TPR" evidence="2">
    <location>
        <begin position="274"/>
        <end position="307"/>
    </location>
</feature>